<gene>
    <name evidence="8" type="ORF">GZH46_00627</name>
</gene>
<keyword evidence="2 4" id="KW-0444">Lipid biosynthesis</keyword>
<dbReference type="Pfam" id="PF07993">
    <property type="entry name" value="NAD_binding_4"/>
    <property type="match status" value="1"/>
</dbReference>
<feature type="non-terminal residue" evidence="8">
    <location>
        <position position="587"/>
    </location>
</feature>
<comment type="function">
    <text evidence="4">Catalyzes the reduction of fatty acyl-CoA to fatty alcohols.</text>
</comment>
<evidence type="ECO:0000256" key="4">
    <source>
        <dbReference type="RuleBase" id="RU363097"/>
    </source>
</evidence>
<dbReference type="CDD" id="cd05236">
    <property type="entry name" value="FAR-N_SDR_e"/>
    <property type="match status" value="1"/>
</dbReference>
<evidence type="ECO:0000313" key="9">
    <source>
        <dbReference type="Proteomes" id="UP000825002"/>
    </source>
</evidence>
<dbReference type="InterPro" id="IPR036291">
    <property type="entry name" value="NAD(P)-bd_dom_sf"/>
</dbReference>
<keyword evidence="4" id="KW-0521">NADP</keyword>
<comment type="caution">
    <text evidence="8">The sequence shown here is derived from an EMBL/GenBank/DDBJ whole genome shotgun (WGS) entry which is preliminary data.</text>
</comment>
<comment type="catalytic activity">
    <reaction evidence="4">
        <text>a long-chain fatty acyl-CoA + 2 NADPH + 2 H(+) = a long-chain primary fatty alcohol + 2 NADP(+) + CoA</text>
        <dbReference type="Rhea" id="RHEA:52716"/>
        <dbReference type="ChEBI" id="CHEBI:15378"/>
        <dbReference type="ChEBI" id="CHEBI:57287"/>
        <dbReference type="ChEBI" id="CHEBI:57783"/>
        <dbReference type="ChEBI" id="CHEBI:58349"/>
        <dbReference type="ChEBI" id="CHEBI:77396"/>
        <dbReference type="ChEBI" id="CHEBI:83139"/>
        <dbReference type="EC" id="1.2.1.84"/>
    </reaction>
</comment>
<protein>
    <recommendedName>
        <fullName evidence="4">Fatty acyl-CoA reductase</fullName>
        <ecNumber evidence="4">1.2.1.84</ecNumber>
    </recommendedName>
</protein>
<feature type="compositionally biased region" description="Pro residues" evidence="5">
    <location>
        <begin position="518"/>
        <end position="587"/>
    </location>
</feature>
<dbReference type="SUPFAM" id="SSF51735">
    <property type="entry name" value="NAD(P)-binding Rossmann-fold domains"/>
    <property type="match status" value="1"/>
</dbReference>
<keyword evidence="4" id="KW-0560">Oxidoreductase</keyword>
<comment type="similarity">
    <text evidence="1 4">Belongs to the fatty acyl-CoA reductase family.</text>
</comment>
<dbReference type="InterPro" id="IPR033640">
    <property type="entry name" value="FAR_C"/>
</dbReference>
<keyword evidence="3 4" id="KW-0443">Lipid metabolism</keyword>
<evidence type="ECO:0000259" key="7">
    <source>
        <dbReference type="Pfam" id="PF07993"/>
    </source>
</evidence>
<keyword evidence="9" id="KW-1185">Reference proteome</keyword>
<evidence type="ECO:0000313" key="8">
    <source>
        <dbReference type="EMBL" id="KAG9510818.1"/>
    </source>
</evidence>
<accession>A0ABQ7SBN9</accession>
<dbReference type="EMBL" id="JAIFTH010000071">
    <property type="protein sequence ID" value="KAG9510818.1"/>
    <property type="molecule type" value="Genomic_DNA"/>
</dbReference>
<dbReference type="PANTHER" id="PTHR11011:SF116">
    <property type="entry name" value="FATTY ACYL-COA REDUCTASE CG5065-RELATED"/>
    <property type="match status" value="1"/>
</dbReference>
<dbReference type="EC" id="1.2.1.84" evidence="4"/>
<feature type="region of interest" description="Disordered" evidence="5">
    <location>
        <begin position="500"/>
        <end position="587"/>
    </location>
</feature>
<dbReference type="CDD" id="cd09071">
    <property type="entry name" value="FAR_C"/>
    <property type="match status" value="1"/>
</dbReference>
<reference evidence="8 9" key="1">
    <citation type="submission" date="2020-10" db="EMBL/GenBank/DDBJ databases">
        <authorList>
            <person name="Klimov P.B."/>
            <person name="Dyachkov S.M."/>
            <person name="Chetverikov P.E."/>
        </authorList>
    </citation>
    <scope>NUCLEOTIDE SEQUENCE [LARGE SCALE GENOMIC DNA]</scope>
    <source>
        <strain evidence="8">BMOC 18-1129-001#AD2665</strain>
        <tissue evidence="8">Entire mites</tissue>
    </source>
</reference>
<dbReference type="PANTHER" id="PTHR11011">
    <property type="entry name" value="MALE STERILITY PROTEIN 2-RELATED"/>
    <property type="match status" value="1"/>
</dbReference>
<evidence type="ECO:0000256" key="2">
    <source>
        <dbReference type="ARBA" id="ARBA00022516"/>
    </source>
</evidence>
<dbReference type="InterPro" id="IPR013120">
    <property type="entry name" value="FAR_NAD-bd"/>
</dbReference>
<organism evidence="8 9">
    <name type="scientific">Fragariocoptes setiger</name>
    <dbReference type="NCBI Taxonomy" id="1670756"/>
    <lineage>
        <taxon>Eukaryota</taxon>
        <taxon>Metazoa</taxon>
        <taxon>Ecdysozoa</taxon>
        <taxon>Arthropoda</taxon>
        <taxon>Chelicerata</taxon>
        <taxon>Arachnida</taxon>
        <taxon>Acari</taxon>
        <taxon>Acariformes</taxon>
        <taxon>Trombidiformes</taxon>
        <taxon>Prostigmata</taxon>
        <taxon>Eupodina</taxon>
        <taxon>Eriophyoidea</taxon>
        <taxon>Phytoptidae</taxon>
        <taxon>Fragariocoptes</taxon>
    </lineage>
</organism>
<evidence type="ECO:0000256" key="5">
    <source>
        <dbReference type="SAM" id="MobiDB-lite"/>
    </source>
</evidence>
<feature type="domain" description="Fatty acyl-CoA reductase C-terminal" evidence="6">
    <location>
        <begin position="408"/>
        <end position="472"/>
    </location>
</feature>
<feature type="domain" description="Thioester reductase (TE)" evidence="7">
    <location>
        <begin position="38"/>
        <end position="308"/>
    </location>
</feature>
<dbReference type="InterPro" id="IPR026055">
    <property type="entry name" value="FAR"/>
</dbReference>
<evidence type="ECO:0000256" key="3">
    <source>
        <dbReference type="ARBA" id="ARBA00023098"/>
    </source>
</evidence>
<dbReference type="Proteomes" id="UP000825002">
    <property type="component" value="Unassembled WGS sequence"/>
</dbReference>
<sequence>MSFSILKAGSSNETQKQDLQFENESKIAQFYKDRGVFITGGTGYVGSYLVEKLLRSCSGIRKIYVFMRSKGRQDPMERLKNLTNSPIFDKVRASDPRLFNKIVLVNGDLTKDKLGLTDEDFAKVVDDVSVIFHVAATVRFDEPLNVAVDINLIGTRRIIELSRNLANLSSIVHVSTAYCNYEQDTVEEMVYPAKYTPETLISLTKLITEPDVLESLTPHLLDCKPNTYTLTKSAAEILIQDEASDLPIVICRPSVVLSSWKEPVSGWINSMGGPTVLIALMSQGLLSEMCASNECLIDIIPLDTVVNTLILLGWAIQENSLKSVRNSWTHGNSSRIPVINCTSSEVNPIKWIQLFQMAASRFSMYPSGTAIRKPSMTFKDDYNLHRLRIMILDKLPVKMLLSISNDDERPRYLKCFNNSDKIIGVLCPFTCRQWTFISKNFTSLNRIMSAHDKKLFGIDVKEINWDTYLVGFIGLIGCCGRGTLMGLRYPGLPIGPDRPMASIMLGGGPPGPTGIGLPEPPGPGPPGIGPPGMGPPSIGPPGPPGIGPPGPPGMEPPGPPGIGPPGPPDIGPPGPVGMGPPGPPRIC</sequence>
<dbReference type="Gene3D" id="3.40.50.720">
    <property type="entry name" value="NAD(P)-binding Rossmann-like Domain"/>
    <property type="match status" value="1"/>
</dbReference>
<dbReference type="Pfam" id="PF03015">
    <property type="entry name" value="Sterile"/>
    <property type="match status" value="1"/>
</dbReference>
<proteinExistence type="inferred from homology"/>
<evidence type="ECO:0000259" key="6">
    <source>
        <dbReference type="Pfam" id="PF03015"/>
    </source>
</evidence>
<evidence type="ECO:0000256" key="1">
    <source>
        <dbReference type="ARBA" id="ARBA00005928"/>
    </source>
</evidence>
<name>A0ABQ7SBN9_9ACAR</name>